<name>A0A4Z0PRV6_9BACT</name>
<dbReference type="Proteomes" id="UP000297739">
    <property type="component" value="Unassembled WGS sequence"/>
</dbReference>
<dbReference type="AlphaFoldDB" id="A0A4Z0PRV6"/>
<organism evidence="1 2">
    <name type="scientific">Hymenobacter elongatus</name>
    <dbReference type="NCBI Taxonomy" id="877208"/>
    <lineage>
        <taxon>Bacteria</taxon>
        <taxon>Pseudomonadati</taxon>
        <taxon>Bacteroidota</taxon>
        <taxon>Cytophagia</taxon>
        <taxon>Cytophagales</taxon>
        <taxon>Hymenobacteraceae</taxon>
        <taxon>Hymenobacter</taxon>
    </lineage>
</organism>
<protein>
    <submittedName>
        <fullName evidence="1">Uncharacterized protein</fullName>
    </submittedName>
</protein>
<evidence type="ECO:0000313" key="2">
    <source>
        <dbReference type="Proteomes" id="UP000297739"/>
    </source>
</evidence>
<comment type="caution">
    <text evidence="1">The sequence shown here is derived from an EMBL/GenBank/DDBJ whole genome shotgun (WGS) entry which is preliminary data.</text>
</comment>
<keyword evidence="2" id="KW-1185">Reference proteome</keyword>
<evidence type="ECO:0000313" key="1">
    <source>
        <dbReference type="EMBL" id="TGE20034.1"/>
    </source>
</evidence>
<accession>A0A4Z0PRV6</accession>
<dbReference type="EMBL" id="SRLD01000001">
    <property type="protein sequence ID" value="TGE20034.1"/>
    <property type="molecule type" value="Genomic_DNA"/>
</dbReference>
<dbReference type="RefSeq" id="WP_135495697.1">
    <property type="nucleotide sequence ID" value="NZ_SRLD01000001.1"/>
</dbReference>
<gene>
    <name evidence="1" type="ORF">E5J99_00255</name>
</gene>
<dbReference type="OrthoDB" id="9970689at2"/>
<proteinExistence type="predicted"/>
<sequence>MTLSPLIRRKVCLLLLLVALGCGVRGCRWFKTPAQLYRLFLHLEIPAEATHFEGKGNDNPLLDFMSWGYFTYDLDRVAWQELLRHKQFAAASPWNRGFTRISPKDVDAWHLKYYSDLIRRPITISPQHTVAYRATFFPYIHTLVYDSTTQHVQHFVAGMRD</sequence>
<reference evidence="1 2" key="1">
    <citation type="submission" date="2019-04" db="EMBL/GenBank/DDBJ databases">
        <authorList>
            <person name="Feng G."/>
            <person name="Zhang J."/>
            <person name="Zhu H."/>
        </authorList>
    </citation>
    <scope>NUCLEOTIDE SEQUENCE [LARGE SCALE GENOMIC DNA]</scope>
    <source>
        <strain evidence="1 2">JCM 17223</strain>
    </source>
</reference>